<dbReference type="EMBL" id="CP018477">
    <property type="protein sequence ID" value="ASV75592.1"/>
    <property type="molecule type" value="Genomic_DNA"/>
</dbReference>
<dbReference type="Proteomes" id="UP000215086">
    <property type="component" value="Chromosome"/>
</dbReference>
<accession>A0A286RI30</accession>
<sequence length="128" mass="14392">MLAELVERQLALPGLPVASETCWRRYPPDLLVRSQRLGPTGTIPAKMSESVARPETRKATPDIRPRKQATRVRQGIPSGTLMCYSPWHILRFAKTSGTLPVLDGIVQPRYRHVIQHVPCPIPTFCKDL</sequence>
<feature type="compositionally biased region" description="Basic and acidic residues" evidence="1">
    <location>
        <begin position="52"/>
        <end position="65"/>
    </location>
</feature>
<proteinExistence type="predicted"/>
<dbReference type="AlphaFoldDB" id="A0A286RI30"/>
<name>A0A286RI30_9BACT</name>
<evidence type="ECO:0000313" key="2">
    <source>
        <dbReference type="EMBL" id="ASV75592.1"/>
    </source>
</evidence>
<organism evidence="2 3">
    <name type="scientific">Thermogutta terrifontis</name>
    <dbReference type="NCBI Taxonomy" id="1331910"/>
    <lineage>
        <taxon>Bacteria</taxon>
        <taxon>Pseudomonadati</taxon>
        <taxon>Planctomycetota</taxon>
        <taxon>Planctomycetia</taxon>
        <taxon>Pirellulales</taxon>
        <taxon>Thermoguttaceae</taxon>
        <taxon>Thermogutta</taxon>
    </lineage>
</organism>
<protein>
    <submittedName>
        <fullName evidence="2">Uncharacterized protein</fullName>
    </submittedName>
</protein>
<keyword evidence="3" id="KW-1185">Reference proteome</keyword>
<evidence type="ECO:0000256" key="1">
    <source>
        <dbReference type="SAM" id="MobiDB-lite"/>
    </source>
</evidence>
<evidence type="ECO:0000313" key="3">
    <source>
        <dbReference type="Proteomes" id="UP000215086"/>
    </source>
</evidence>
<feature type="region of interest" description="Disordered" evidence="1">
    <location>
        <begin position="35"/>
        <end position="71"/>
    </location>
</feature>
<dbReference type="KEGG" id="ttf:THTE_2990"/>
<gene>
    <name evidence="2" type="ORF">THTE_2990</name>
</gene>
<reference evidence="2 3" key="1">
    <citation type="journal article" name="Front. Microbiol.">
        <title>Sugar Metabolism of the First Thermophilic Planctomycete Thermogutta terrifontis: Comparative Genomic and Transcriptomic Approaches.</title>
        <authorList>
            <person name="Elcheninov A.G."/>
            <person name="Menzel P."/>
            <person name="Gudbergsdottir S.R."/>
            <person name="Slesarev A.I."/>
            <person name="Kadnikov V.V."/>
            <person name="Krogh A."/>
            <person name="Bonch-Osmolovskaya E.A."/>
            <person name="Peng X."/>
            <person name="Kublanov I.V."/>
        </authorList>
    </citation>
    <scope>NUCLEOTIDE SEQUENCE [LARGE SCALE GENOMIC DNA]</scope>
    <source>
        <strain evidence="2 3">R1</strain>
    </source>
</reference>